<dbReference type="InterPro" id="IPR037185">
    <property type="entry name" value="EmrE-like"/>
</dbReference>
<reference evidence="8 9" key="1">
    <citation type="submission" date="2023-06" db="EMBL/GenBank/DDBJ databases">
        <title>Azospirillum isscasensis sp.nov, a bacterium isolated from rhizosphere soil of rice.</title>
        <authorList>
            <person name="Wang H."/>
        </authorList>
    </citation>
    <scope>NUCLEOTIDE SEQUENCE [LARGE SCALE GENOMIC DNA]</scope>
    <source>
        <strain evidence="8 9">C340-1</strain>
    </source>
</reference>
<evidence type="ECO:0000256" key="6">
    <source>
        <dbReference type="SAM" id="Phobius"/>
    </source>
</evidence>
<feature type="transmembrane region" description="Helical" evidence="6">
    <location>
        <begin position="27"/>
        <end position="45"/>
    </location>
</feature>
<feature type="transmembrane region" description="Helical" evidence="6">
    <location>
        <begin position="279"/>
        <end position="297"/>
    </location>
</feature>
<comment type="subcellular location">
    <subcellularLocation>
        <location evidence="1">Membrane</location>
        <topology evidence="1">Multi-pass membrane protein</topology>
    </subcellularLocation>
</comment>
<dbReference type="Proteomes" id="UP001227317">
    <property type="component" value="Unassembled WGS sequence"/>
</dbReference>
<sequence length="313" mass="33110">MPTPALTVNGSAASGPAPGMAGKPLEAAFWMLCAALFMAIGNAMIRHVSGELHPFQIVFFRNLFGLMFMLPWIAAVGLGRLRTGRAGLYASRSLTSLLAMLGWFYSVTHMPLPDATALSFTIPLFVTAGAALFLGETVRARRWAAVLAGLGGVLIVVRPGAATLDPTLPVMLLHCVAAAATVLQVRALATSDGVMVVVAYMGLFLTPMALVPALFVWEWPGWTALGWLVLLGGVLTLAQLALTRAFKLAPASAMMPYDYARLPFTALLAWPLFGEAMDLWGWVGAGVIAAAALYTAHRDAAQSRAERTVAAKA</sequence>
<evidence type="ECO:0000256" key="3">
    <source>
        <dbReference type="ARBA" id="ARBA00022692"/>
    </source>
</evidence>
<dbReference type="Pfam" id="PF00892">
    <property type="entry name" value="EamA"/>
    <property type="match status" value="1"/>
</dbReference>
<name>A0ABU0WHS9_9PROT</name>
<dbReference type="InterPro" id="IPR000620">
    <property type="entry name" value="EamA_dom"/>
</dbReference>
<dbReference type="SUPFAM" id="SSF103481">
    <property type="entry name" value="Multidrug resistance efflux transporter EmrE"/>
    <property type="match status" value="2"/>
</dbReference>
<evidence type="ECO:0000256" key="2">
    <source>
        <dbReference type="ARBA" id="ARBA00009853"/>
    </source>
</evidence>
<protein>
    <submittedName>
        <fullName evidence="8">EamA family transporter</fullName>
    </submittedName>
</protein>
<feature type="transmembrane region" description="Helical" evidence="6">
    <location>
        <begin position="117"/>
        <end position="135"/>
    </location>
</feature>
<feature type="transmembrane region" description="Helical" evidence="6">
    <location>
        <begin position="57"/>
        <end position="79"/>
    </location>
</feature>
<evidence type="ECO:0000256" key="1">
    <source>
        <dbReference type="ARBA" id="ARBA00004141"/>
    </source>
</evidence>
<evidence type="ECO:0000313" key="8">
    <source>
        <dbReference type="EMBL" id="MDQ2103652.1"/>
    </source>
</evidence>
<feature type="domain" description="EamA" evidence="7">
    <location>
        <begin position="27"/>
        <end position="157"/>
    </location>
</feature>
<organism evidence="8 9">
    <name type="scientific">Azospirillum isscasi</name>
    <dbReference type="NCBI Taxonomy" id="3053926"/>
    <lineage>
        <taxon>Bacteria</taxon>
        <taxon>Pseudomonadati</taxon>
        <taxon>Pseudomonadota</taxon>
        <taxon>Alphaproteobacteria</taxon>
        <taxon>Rhodospirillales</taxon>
        <taxon>Azospirillaceae</taxon>
        <taxon>Azospirillum</taxon>
    </lineage>
</organism>
<evidence type="ECO:0000256" key="5">
    <source>
        <dbReference type="ARBA" id="ARBA00023136"/>
    </source>
</evidence>
<dbReference type="PANTHER" id="PTHR22911:SF6">
    <property type="entry name" value="SOLUTE CARRIER FAMILY 35 MEMBER G1"/>
    <property type="match status" value="1"/>
</dbReference>
<keyword evidence="4 6" id="KW-1133">Transmembrane helix</keyword>
<comment type="caution">
    <text evidence="8">The sequence shown here is derived from an EMBL/GenBank/DDBJ whole genome shotgun (WGS) entry which is preliminary data.</text>
</comment>
<dbReference type="EMBL" id="JAUJFI010000055">
    <property type="protein sequence ID" value="MDQ2103652.1"/>
    <property type="molecule type" value="Genomic_DNA"/>
</dbReference>
<proteinExistence type="inferred from homology"/>
<dbReference type="PANTHER" id="PTHR22911">
    <property type="entry name" value="ACYL-MALONYL CONDENSING ENZYME-RELATED"/>
    <property type="match status" value="1"/>
</dbReference>
<accession>A0ABU0WHS9</accession>
<dbReference type="RefSeq" id="WP_306706840.1">
    <property type="nucleotide sequence ID" value="NZ_JAUJFI010000055.1"/>
</dbReference>
<feature type="transmembrane region" description="Helical" evidence="6">
    <location>
        <begin position="223"/>
        <end position="242"/>
    </location>
</feature>
<evidence type="ECO:0000313" key="9">
    <source>
        <dbReference type="Proteomes" id="UP001227317"/>
    </source>
</evidence>
<keyword evidence="5 6" id="KW-0472">Membrane</keyword>
<feature type="transmembrane region" description="Helical" evidence="6">
    <location>
        <begin position="197"/>
        <end position="217"/>
    </location>
</feature>
<evidence type="ECO:0000256" key="4">
    <source>
        <dbReference type="ARBA" id="ARBA00022989"/>
    </source>
</evidence>
<comment type="similarity">
    <text evidence="2">Belongs to the drug/metabolite transporter (DMT) superfamily. 10 TMS drug/metabolite exporter (DME) (TC 2.A.7.3) family.</text>
</comment>
<keyword evidence="3 6" id="KW-0812">Transmembrane</keyword>
<evidence type="ECO:0000259" key="7">
    <source>
        <dbReference type="Pfam" id="PF00892"/>
    </source>
</evidence>
<feature type="transmembrane region" description="Helical" evidence="6">
    <location>
        <begin position="142"/>
        <end position="161"/>
    </location>
</feature>
<keyword evidence="9" id="KW-1185">Reference proteome</keyword>
<gene>
    <name evidence="8" type="ORF">QSG27_13210</name>
</gene>